<dbReference type="PANTHER" id="PTHR11138:SF5">
    <property type="entry name" value="METHIONYL-TRNA FORMYLTRANSFERASE, MITOCHONDRIAL"/>
    <property type="match status" value="1"/>
</dbReference>
<protein>
    <submittedName>
        <fullName evidence="2">Bifunctional polymyxin resistance protein ArnA</fullName>
    </submittedName>
</protein>
<dbReference type="Pfam" id="PF00551">
    <property type="entry name" value="Formyl_trans_N"/>
    <property type="match status" value="1"/>
</dbReference>
<gene>
    <name evidence="2" type="primary">arnA</name>
    <name evidence="2" type="ORF">UZ20_WS6002000736</name>
</gene>
<dbReference type="AlphaFoldDB" id="A0A136KH22"/>
<evidence type="ECO:0000259" key="1">
    <source>
        <dbReference type="Pfam" id="PF00551"/>
    </source>
</evidence>
<dbReference type="InterPro" id="IPR002376">
    <property type="entry name" value="Formyl_transf_N"/>
</dbReference>
<dbReference type="GO" id="GO:0005829">
    <property type="term" value="C:cytosol"/>
    <property type="evidence" value="ECO:0007669"/>
    <property type="project" value="TreeGrafter"/>
</dbReference>
<dbReference type="InterPro" id="IPR036477">
    <property type="entry name" value="Formyl_transf_N_sf"/>
</dbReference>
<comment type="caution">
    <text evidence="2">The sequence shown here is derived from an EMBL/GenBank/DDBJ whole genome shotgun (WGS) entry which is preliminary data.</text>
</comment>
<dbReference type="PANTHER" id="PTHR11138">
    <property type="entry name" value="METHIONYL-TRNA FORMYLTRANSFERASE"/>
    <property type="match status" value="1"/>
</dbReference>
<dbReference type="Proteomes" id="UP000070449">
    <property type="component" value="Unassembled WGS sequence"/>
</dbReference>
<dbReference type="Gene3D" id="3.40.50.12230">
    <property type="match status" value="1"/>
</dbReference>
<sequence length="255" mass="29667">MKAVILSQNDPFYTKFFFKEYIKRYSESPFELQAVYLLDPMKDSLFGLLKRTLSFYGPFDFLRMGIKYVFAKIQEKIGVGDSPLTQLQRLGITVEKVKNVNDKAFVDVIRSYKTDFLISVSCPQIFSRDLLSTAKIAPINIHSGKIPLYRGFFPNFWQMLNGEKFATVTIHKMEPKVDKGNIILEMPIEIKPNMTLQELIKQTKEVAVEGVFEVVKRYKQKKIILFENEDLKDTYYGFPSRKDVLLFKQKGLKIL</sequence>
<dbReference type="EMBL" id="JYPD01000022">
    <property type="protein sequence ID" value="KXK08731.1"/>
    <property type="molecule type" value="Genomic_DNA"/>
</dbReference>
<name>A0A136KH22_9BACT</name>
<dbReference type="STRING" id="1617427.UZ20_WS6002000736"/>
<reference evidence="2 3" key="1">
    <citation type="submission" date="2015-02" db="EMBL/GenBank/DDBJ databases">
        <title>Improved understanding of the partial-nitritation anammox process through 23 genomes representing the majority of the microbial community.</title>
        <authorList>
            <person name="Speth D.R."/>
            <person name="In T Zandt M."/>
            <person name="Guerrero Cruz S."/>
            <person name="Jetten M.S."/>
            <person name="Dutilh B.E."/>
        </authorList>
    </citation>
    <scope>NUCLEOTIDE SEQUENCE [LARGE SCALE GENOMIC DNA]</scope>
    <source>
        <strain evidence="2">OLB21</strain>
    </source>
</reference>
<feature type="domain" description="Formyl transferase N-terminal" evidence="1">
    <location>
        <begin position="98"/>
        <end position="215"/>
    </location>
</feature>
<proteinExistence type="predicted"/>
<dbReference type="SUPFAM" id="SSF53328">
    <property type="entry name" value="Formyltransferase"/>
    <property type="match status" value="1"/>
</dbReference>
<evidence type="ECO:0000313" key="2">
    <source>
        <dbReference type="EMBL" id="KXK08731.1"/>
    </source>
</evidence>
<accession>A0A136KH22</accession>
<evidence type="ECO:0000313" key="3">
    <source>
        <dbReference type="Proteomes" id="UP000070449"/>
    </source>
</evidence>
<dbReference type="GO" id="GO:0004479">
    <property type="term" value="F:methionyl-tRNA formyltransferase activity"/>
    <property type="evidence" value="ECO:0007669"/>
    <property type="project" value="TreeGrafter"/>
</dbReference>
<organism evidence="2 3">
    <name type="scientific">candidate division WS6 bacterium OLB21</name>
    <dbReference type="NCBI Taxonomy" id="1617427"/>
    <lineage>
        <taxon>Bacteria</taxon>
        <taxon>Candidatus Dojkabacteria</taxon>
    </lineage>
</organism>